<dbReference type="InterPro" id="IPR036397">
    <property type="entry name" value="RNaseH_sf"/>
</dbReference>
<reference evidence="2" key="1">
    <citation type="submission" date="2004-08" db="EMBL/GenBank/DDBJ databases">
        <authorList>
            <person name="Town C.D."/>
        </authorList>
    </citation>
    <scope>NUCLEOTIDE SEQUENCE</scope>
</reference>
<dbReference type="InterPro" id="IPR012337">
    <property type="entry name" value="RNaseH-like_sf"/>
</dbReference>
<dbReference type="InterPro" id="IPR044730">
    <property type="entry name" value="RNase_H-like_dom_plant"/>
</dbReference>
<dbReference type="InterPro" id="IPR002156">
    <property type="entry name" value="RNaseH_domain"/>
</dbReference>
<reference evidence="2" key="2">
    <citation type="submission" date="2007-03" db="EMBL/GenBank/DDBJ databases">
        <authorList>
            <consortium name="The International Medicago Genome Annotation Group"/>
        </authorList>
    </citation>
    <scope>NUCLEOTIDE SEQUENCE</scope>
</reference>
<dbReference type="GO" id="GO:0004523">
    <property type="term" value="F:RNA-DNA hybrid ribonuclease activity"/>
    <property type="evidence" value="ECO:0007669"/>
    <property type="project" value="InterPro"/>
</dbReference>
<dbReference type="EMBL" id="AC149134">
    <property type="protein sequence ID" value="ABD28646.1"/>
    <property type="molecule type" value="Genomic_DNA"/>
</dbReference>
<proteinExistence type="predicted"/>
<accession>Q2HUI8</accession>
<evidence type="ECO:0000313" key="2">
    <source>
        <dbReference type="EMBL" id="ABD28646.1"/>
    </source>
</evidence>
<dbReference type="Gene3D" id="3.30.420.10">
    <property type="entry name" value="Ribonuclease H-like superfamily/Ribonuclease H"/>
    <property type="match status" value="1"/>
</dbReference>
<feature type="domain" description="RNase H type-1" evidence="1">
    <location>
        <begin position="54"/>
        <end position="174"/>
    </location>
</feature>
<dbReference type="AlphaFoldDB" id="Q2HUI8"/>
<dbReference type="PANTHER" id="PTHR47723">
    <property type="entry name" value="OS05G0353850 PROTEIN"/>
    <property type="match status" value="1"/>
</dbReference>
<dbReference type="SUPFAM" id="SSF53098">
    <property type="entry name" value="Ribonuclease H-like"/>
    <property type="match status" value="1"/>
</dbReference>
<dbReference type="CDD" id="cd06222">
    <property type="entry name" value="RNase_H_like"/>
    <property type="match status" value="1"/>
</dbReference>
<organism evidence="2">
    <name type="scientific">Medicago truncatula</name>
    <name type="common">Barrel medic</name>
    <name type="synonym">Medicago tribuloides</name>
    <dbReference type="NCBI Taxonomy" id="3880"/>
    <lineage>
        <taxon>Eukaryota</taxon>
        <taxon>Viridiplantae</taxon>
        <taxon>Streptophyta</taxon>
        <taxon>Embryophyta</taxon>
        <taxon>Tracheophyta</taxon>
        <taxon>Spermatophyta</taxon>
        <taxon>Magnoliopsida</taxon>
        <taxon>eudicotyledons</taxon>
        <taxon>Gunneridae</taxon>
        <taxon>Pentapetalae</taxon>
        <taxon>rosids</taxon>
        <taxon>fabids</taxon>
        <taxon>Fabales</taxon>
        <taxon>Fabaceae</taxon>
        <taxon>Papilionoideae</taxon>
        <taxon>50 kb inversion clade</taxon>
        <taxon>NPAAA clade</taxon>
        <taxon>Hologalegina</taxon>
        <taxon>IRL clade</taxon>
        <taxon>Trifolieae</taxon>
        <taxon>Medicago</taxon>
    </lineage>
</organism>
<dbReference type="Pfam" id="PF13456">
    <property type="entry name" value="RVT_3"/>
    <property type="match status" value="1"/>
</dbReference>
<dbReference type="PANTHER" id="PTHR47723:SF19">
    <property type="entry name" value="POLYNUCLEOTIDYL TRANSFERASE, RIBONUCLEASE H-LIKE SUPERFAMILY PROTEIN"/>
    <property type="match status" value="1"/>
</dbReference>
<protein>
    <submittedName>
        <fullName evidence="2">Ribonuclease H</fullName>
    </submittedName>
</protein>
<dbReference type="InterPro" id="IPR053151">
    <property type="entry name" value="RNase_H-like"/>
</dbReference>
<dbReference type="GO" id="GO:0003676">
    <property type="term" value="F:nucleic acid binding"/>
    <property type="evidence" value="ECO:0007669"/>
    <property type="project" value="InterPro"/>
</dbReference>
<sequence>MMCLSNDTWSLTRLSFYIQNSADTIKSSFQNSSATPHDRMVRWNSNNHLCHILNVDGSCSGIPTRAGYGGIIRNSAGLYLSCFSGFIADSTDILLAELTAIHRGFSIASDMGVNEMACYSDSLLSINLITGQASKYHAYAVLIQDIKDLLSSHNFSIQHCLREGNQCADFMAKFGASSNNVCFIHPSPPQDLHVLLRNDAIGTCFPRA</sequence>
<gene>
    <name evidence="2" type="ORF">MtrDRAFT_AC149134g2v2</name>
</gene>
<evidence type="ECO:0000259" key="1">
    <source>
        <dbReference type="Pfam" id="PF13456"/>
    </source>
</evidence>
<name>Q2HUI8_MEDTR</name>